<dbReference type="FunCoup" id="A0A1Z5KIS9">
    <property type="interactions" value="69"/>
</dbReference>
<keyword evidence="4 7" id="KW-0256">Endoplasmic reticulum</keyword>
<feature type="transmembrane region" description="Helical" evidence="7">
    <location>
        <begin position="163"/>
        <end position="184"/>
    </location>
</feature>
<proteinExistence type="inferred from homology"/>
<evidence type="ECO:0000256" key="8">
    <source>
        <dbReference type="SAM" id="MobiDB-lite"/>
    </source>
</evidence>
<dbReference type="InterPro" id="IPR007599">
    <property type="entry name" value="DER1"/>
</dbReference>
<evidence type="ECO:0000256" key="2">
    <source>
        <dbReference type="ARBA" id="ARBA00008917"/>
    </source>
</evidence>
<dbReference type="AlphaFoldDB" id="A0A1Z5KIS9"/>
<evidence type="ECO:0000256" key="7">
    <source>
        <dbReference type="RuleBase" id="RU363059"/>
    </source>
</evidence>
<dbReference type="EMBL" id="BDSP01000234">
    <property type="protein sequence ID" value="GAX25858.1"/>
    <property type="molecule type" value="Genomic_DNA"/>
</dbReference>
<keyword evidence="3 7" id="KW-0812">Transmembrane</keyword>
<name>A0A1Z5KIS9_FISSO</name>
<feature type="transmembrane region" description="Helical" evidence="7">
    <location>
        <begin position="66"/>
        <end position="88"/>
    </location>
</feature>
<comment type="caution">
    <text evidence="9">The sequence shown here is derived from an EMBL/GenBank/DDBJ whole genome shotgun (WGS) entry which is preliminary data.</text>
</comment>
<feature type="transmembrane region" description="Helical" evidence="7">
    <location>
        <begin position="108"/>
        <end position="126"/>
    </location>
</feature>
<comment type="function">
    <text evidence="7">May be involved in the degradation of misfolded endoplasmic reticulum (ER) luminal proteins.</text>
</comment>
<feature type="region of interest" description="Disordered" evidence="8">
    <location>
        <begin position="237"/>
        <end position="270"/>
    </location>
</feature>
<gene>
    <name evidence="9" type="ORF">FisN_6Hh104</name>
</gene>
<dbReference type="Proteomes" id="UP000198406">
    <property type="component" value="Unassembled WGS sequence"/>
</dbReference>
<dbReference type="OrthoDB" id="1716531at2759"/>
<comment type="subcellular location">
    <subcellularLocation>
        <location evidence="1 7">Endoplasmic reticulum membrane</location>
        <topology evidence="1 7">Multi-pass membrane protein</topology>
    </subcellularLocation>
</comment>
<feature type="transmembrane region" description="Helical" evidence="7">
    <location>
        <begin position="133"/>
        <end position="151"/>
    </location>
</feature>
<dbReference type="InParanoid" id="A0A1Z5KIS9"/>
<protein>
    <recommendedName>
        <fullName evidence="7">Derlin</fullName>
    </recommendedName>
</protein>
<dbReference type="PANTHER" id="PTHR11009">
    <property type="entry name" value="DER1-LIKE PROTEIN, DERLIN"/>
    <property type="match status" value="1"/>
</dbReference>
<comment type="similarity">
    <text evidence="2 7">Belongs to the derlin family.</text>
</comment>
<organism evidence="9 10">
    <name type="scientific">Fistulifera solaris</name>
    <name type="common">Oleaginous diatom</name>
    <dbReference type="NCBI Taxonomy" id="1519565"/>
    <lineage>
        <taxon>Eukaryota</taxon>
        <taxon>Sar</taxon>
        <taxon>Stramenopiles</taxon>
        <taxon>Ochrophyta</taxon>
        <taxon>Bacillariophyta</taxon>
        <taxon>Bacillariophyceae</taxon>
        <taxon>Bacillariophycidae</taxon>
        <taxon>Naviculales</taxon>
        <taxon>Naviculaceae</taxon>
        <taxon>Fistulifera</taxon>
    </lineage>
</organism>
<evidence type="ECO:0000256" key="6">
    <source>
        <dbReference type="ARBA" id="ARBA00023136"/>
    </source>
</evidence>
<reference evidence="9 10" key="1">
    <citation type="journal article" date="2015" name="Plant Cell">
        <title>Oil accumulation by the oleaginous diatom Fistulifera solaris as revealed by the genome and transcriptome.</title>
        <authorList>
            <person name="Tanaka T."/>
            <person name="Maeda Y."/>
            <person name="Veluchamy A."/>
            <person name="Tanaka M."/>
            <person name="Abida H."/>
            <person name="Marechal E."/>
            <person name="Bowler C."/>
            <person name="Muto M."/>
            <person name="Sunaga Y."/>
            <person name="Tanaka M."/>
            <person name="Yoshino T."/>
            <person name="Taniguchi T."/>
            <person name="Fukuda Y."/>
            <person name="Nemoto M."/>
            <person name="Matsumoto M."/>
            <person name="Wong P.S."/>
            <person name="Aburatani S."/>
            <person name="Fujibuchi W."/>
        </authorList>
    </citation>
    <scope>NUCLEOTIDE SEQUENCE [LARGE SCALE GENOMIC DNA]</scope>
    <source>
        <strain evidence="9 10">JPCC DA0580</strain>
    </source>
</reference>
<keyword evidence="10" id="KW-1185">Reference proteome</keyword>
<keyword evidence="6 7" id="KW-0472">Membrane</keyword>
<dbReference type="GO" id="GO:0005789">
    <property type="term" value="C:endoplasmic reticulum membrane"/>
    <property type="evidence" value="ECO:0007669"/>
    <property type="project" value="UniProtKB-SubCell"/>
</dbReference>
<evidence type="ECO:0000256" key="5">
    <source>
        <dbReference type="ARBA" id="ARBA00022989"/>
    </source>
</evidence>
<evidence type="ECO:0000256" key="1">
    <source>
        <dbReference type="ARBA" id="ARBA00004477"/>
    </source>
</evidence>
<keyword evidence="5 7" id="KW-1133">Transmembrane helix</keyword>
<evidence type="ECO:0000313" key="9">
    <source>
        <dbReference type="EMBL" id="GAX25858.1"/>
    </source>
</evidence>
<evidence type="ECO:0000256" key="3">
    <source>
        <dbReference type="ARBA" id="ARBA00022692"/>
    </source>
</evidence>
<dbReference type="Pfam" id="PF04511">
    <property type="entry name" value="DER1"/>
    <property type="match status" value="1"/>
</dbReference>
<evidence type="ECO:0000313" key="10">
    <source>
        <dbReference type="Proteomes" id="UP000198406"/>
    </source>
</evidence>
<dbReference type="GO" id="GO:0006950">
    <property type="term" value="P:response to stress"/>
    <property type="evidence" value="ECO:0007669"/>
    <property type="project" value="UniProtKB-ARBA"/>
</dbReference>
<feature type="transmembrane region" description="Helical" evidence="7">
    <location>
        <begin position="28"/>
        <end position="54"/>
    </location>
</feature>
<accession>A0A1Z5KIS9</accession>
<feature type="compositionally biased region" description="Gly residues" evidence="8">
    <location>
        <begin position="258"/>
        <end position="270"/>
    </location>
</feature>
<dbReference type="InterPro" id="IPR035952">
    <property type="entry name" value="Rhomboid-like_sf"/>
</dbReference>
<sequence>MPAPRIHNVGEAAGPDQWFQSLPIVTQYWLGAAMVVTLAGNFGIISPMQLIFSWPMIKDNFELWRLLTPFCFVGAFSFNTLITMFMLVNMSQQYEKGGPYNTGAGGGTADYVFMLMFGAVVLLLTYPLMAAYAAMAPLFARNLVFFVLYTWSKRHPTSQANIWGVPVPAAYLPFAYVALTIFMGNPVMDLVHGMIVGHLYYFLAEVVPRVHGKDILVTPQFLIDRLGVGEYRPQAPLRNPADVARGAAQPPANPRGGHNWGGAGQALGRG</sequence>
<evidence type="ECO:0000256" key="4">
    <source>
        <dbReference type="ARBA" id="ARBA00022824"/>
    </source>
</evidence>
<dbReference type="SUPFAM" id="SSF144091">
    <property type="entry name" value="Rhomboid-like"/>
    <property type="match status" value="1"/>
</dbReference>